<dbReference type="PROSITE" id="PS00584">
    <property type="entry name" value="PFKB_KINASES_2"/>
    <property type="match status" value="1"/>
</dbReference>
<dbReference type="InterPro" id="IPR002139">
    <property type="entry name" value="Ribo/fructo_kinase"/>
</dbReference>
<dbReference type="PANTHER" id="PTHR10584">
    <property type="entry name" value="SUGAR KINASE"/>
    <property type="match status" value="1"/>
</dbReference>
<dbReference type="GO" id="GO:0016301">
    <property type="term" value="F:kinase activity"/>
    <property type="evidence" value="ECO:0007669"/>
    <property type="project" value="UniProtKB-KW"/>
</dbReference>
<protein>
    <recommendedName>
        <fullName evidence="6">Carbohydrate kinase PfkB domain-containing protein</fullName>
    </recommendedName>
</protein>
<name>A0A135SA24_9PEZI</name>
<reference evidence="7 8" key="1">
    <citation type="submission" date="2014-02" db="EMBL/GenBank/DDBJ databases">
        <title>The genome sequence of Colletotrichum nymphaeae SA-01.</title>
        <authorList>
            <person name="Baroncelli R."/>
            <person name="Thon M.R."/>
        </authorList>
    </citation>
    <scope>NUCLEOTIDE SEQUENCE [LARGE SCALE GENOMIC DNA]</scope>
    <source>
        <strain evidence="7 8">SA-01</strain>
    </source>
</reference>
<accession>A0A135SA24</accession>
<dbReference type="EMBL" id="JEMN01001576">
    <property type="protein sequence ID" value="KXH32691.1"/>
    <property type="molecule type" value="Genomic_DNA"/>
</dbReference>
<feature type="region of interest" description="Disordered" evidence="5">
    <location>
        <begin position="1"/>
        <end position="25"/>
    </location>
</feature>
<dbReference type="InterPro" id="IPR002173">
    <property type="entry name" value="Carboh/pur_kinase_PfkB_CS"/>
</dbReference>
<sequence>MIVPRFPKTGESMKASHSEKALGGKGANTALSTYRSCHNKASLGRGDGDIRVKMIGKAANDHYGEAVTQKLIKNGIDVSGLKEVPSLPSSKRVVMIEEATHESKCVVSPGVTAAWKKKDFSYPEQFGAEKWPNLIVAQMEIDKEVVETMIHTAGHAGIPFCLNAAPASPINPQLYSFITHLVVNEFEAAIMSGRMPDNVTESTWPSIAQDFLNVGVENVVITLGAKGAFYANSKASGHCAGYPVSVVNTTGAGDTFTGAYAADYVRQISSPSGQWDIVSAVVRVNKAAAIFVGRMGAQGHIPWADEIDQFDMMAEMTLD</sequence>
<dbReference type="SUPFAM" id="SSF53613">
    <property type="entry name" value="Ribokinase-like"/>
    <property type="match status" value="1"/>
</dbReference>
<evidence type="ECO:0000256" key="2">
    <source>
        <dbReference type="ARBA" id="ARBA00022679"/>
    </source>
</evidence>
<feature type="domain" description="Carbohydrate kinase PfkB" evidence="6">
    <location>
        <begin position="9"/>
        <end position="302"/>
    </location>
</feature>
<dbReference type="PRINTS" id="PR00990">
    <property type="entry name" value="RIBOKINASE"/>
</dbReference>
<organism evidence="7 8">
    <name type="scientific">Colletotrichum nymphaeae SA-01</name>
    <dbReference type="NCBI Taxonomy" id="1460502"/>
    <lineage>
        <taxon>Eukaryota</taxon>
        <taxon>Fungi</taxon>
        <taxon>Dikarya</taxon>
        <taxon>Ascomycota</taxon>
        <taxon>Pezizomycotina</taxon>
        <taxon>Sordariomycetes</taxon>
        <taxon>Hypocreomycetidae</taxon>
        <taxon>Glomerellales</taxon>
        <taxon>Glomerellaceae</taxon>
        <taxon>Colletotrichum</taxon>
        <taxon>Colletotrichum acutatum species complex</taxon>
    </lineage>
</organism>
<dbReference type="InterPro" id="IPR011611">
    <property type="entry name" value="PfkB_dom"/>
</dbReference>
<dbReference type="GO" id="GO:0006796">
    <property type="term" value="P:phosphate-containing compound metabolic process"/>
    <property type="evidence" value="ECO:0007669"/>
    <property type="project" value="UniProtKB-ARBA"/>
</dbReference>
<dbReference type="Proteomes" id="UP000070054">
    <property type="component" value="Unassembled WGS sequence"/>
</dbReference>
<dbReference type="InterPro" id="IPR029056">
    <property type="entry name" value="Ribokinase-like"/>
</dbReference>
<dbReference type="Pfam" id="PF00294">
    <property type="entry name" value="PfkB"/>
    <property type="match status" value="1"/>
</dbReference>
<comment type="similarity">
    <text evidence="1 4">Belongs to the carbohydrate kinase PfkB family.</text>
</comment>
<evidence type="ECO:0000256" key="4">
    <source>
        <dbReference type="RuleBase" id="RU003704"/>
    </source>
</evidence>
<evidence type="ECO:0000256" key="3">
    <source>
        <dbReference type="ARBA" id="ARBA00022777"/>
    </source>
</evidence>
<dbReference type="PANTHER" id="PTHR10584:SF166">
    <property type="entry name" value="RIBOKINASE"/>
    <property type="match status" value="1"/>
</dbReference>
<evidence type="ECO:0000256" key="5">
    <source>
        <dbReference type="SAM" id="MobiDB-lite"/>
    </source>
</evidence>
<keyword evidence="2 4" id="KW-0808">Transferase</keyword>
<evidence type="ECO:0000313" key="7">
    <source>
        <dbReference type="EMBL" id="KXH32691.1"/>
    </source>
</evidence>
<evidence type="ECO:0000313" key="8">
    <source>
        <dbReference type="Proteomes" id="UP000070054"/>
    </source>
</evidence>
<proteinExistence type="inferred from homology"/>
<keyword evidence="3 4" id="KW-0418">Kinase</keyword>
<gene>
    <name evidence="7" type="ORF">CNYM01_08699</name>
</gene>
<dbReference type="OrthoDB" id="415590at2759"/>
<dbReference type="AlphaFoldDB" id="A0A135SA24"/>
<dbReference type="Gene3D" id="3.40.1190.20">
    <property type="match status" value="1"/>
</dbReference>
<evidence type="ECO:0000256" key="1">
    <source>
        <dbReference type="ARBA" id="ARBA00010688"/>
    </source>
</evidence>
<keyword evidence="8" id="KW-1185">Reference proteome</keyword>
<comment type="caution">
    <text evidence="7">The sequence shown here is derived from an EMBL/GenBank/DDBJ whole genome shotgun (WGS) entry which is preliminary data.</text>
</comment>
<evidence type="ECO:0000259" key="6">
    <source>
        <dbReference type="Pfam" id="PF00294"/>
    </source>
</evidence>